<dbReference type="InterPro" id="IPR002491">
    <property type="entry name" value="ABC_transptr_periplasmic_BD"/>
</dbReference>
<dbReference type="InterPro" id="IPR051030">
    <property type="entry name" value="Vitamin_B12-ABC_binding"/>
</dbReference>
<dbReference type="Gene3D" id="3.40.50.1980">
    <property type="entry name" value="Nitrogenase molybdenum iron protein domain"/>
    <property type="match status" value="2"/>
</dbReference>
<evidence type="ECO:0000259" key="1">
    <source>
        <dbReference type="PROSITE" id="PS50983"/>
    </source>
</evidence>
<reference evidence="2 3" key="1">
    <citation type="journal article" date="2014" name="Proc. Natl. Acad. Sci. U.S.A.">
        <title>Functional type 2 photosynthetic reaction centers found in the rare bacterial phylum Gemmatimonadetes.</title>
        <authorList>
            <person name="Zeng Y."/>
            <person name="Feng F."/>
            <person name="Medova H."/>
            <person name="Dean J."/>
            <person name="Koblizek M."/>
        </authorList>
    </citation>
    <scope>NUCLEOTIDE SEQUENCE [LARGE SCALE GENOMIC DNA]</scope>
    <source>
        <strain evidence="2 3">AP64</strain>
    </source>
</reference>
<reference evidence="2 3" key="2">
    <citation type="journal article" date="2016" name="Environ. Microbiol. Rep.">
        <title>Metagenomic evidence for the presence of phototrophic Gemmatimonadetes bacteria in diverse environments.</title>
        <authorList>
            <person name="Zeng Y."/>
            <person name="Baumbach J."/>
            <person name="Barbosa E.G."/>
            <person name="Azevedo V."/>
            <person name="Zhang C."/>
            <person name="Koblizek M."/>
        </authorList>
    </citation>
    <scope>NUCLEOTIDE SEQUENCE [LARGE SCALE GENOMIC DNA]</scope>
    <source>
        <strain evidence="2 3">AP64</strain>
    </source>
</reference>
<dbReference type="Proteomes" id="UP000076404">
    <property type="component" value="Chromosome"/>
</dbReference>
<proteinExistence type="predicted"/>
<dbReference type="KEGG" id="gph:GEMMAAP_03370"/>
<dbReference type="AlphaFoldDB" id="A0A143BGG7"/>
<dbReference type="PROSITE" id="PS50983">
    <property type="entry name" value="FE_B12_PBP"/>
    <property type="match status" value="1"/>
</dbReference>
<dbReference type="SUPFAM" id="SSF53807">
    <property type="entry name" value="Helical backbone' metal receptor"/>
    <property type="match status" value="1"/>
</dbReference>
<dbReference type="STRING" id="1379270.GEMMAAP_03370"/>
<dbReference type="EMBL" id="CP011454">
    <property type="protein sequence ID" value="AMW04137.1"/>
    <property type="molecule type" value="Genomic_DNA"/>
</dbReference>
<dbReference type="RefSeq" id="WP_053334309.1">
    <property type="nucleotide sequence ID" value="NZ_CP011454.1"/>
</dbReference>
<dbReference type="PANTHER" id="PTHR42860">
    <property type="entry name" value="VITAMIN B12-BINDING PROTEIN"/>
    <property type="match status" value="1"/>
</dbReference>
<protein>
    <recommendedName>
        <fullName evidence="1">Fe/B12 periplasmic-binding domain-containing protein</fullName>
    </recommendedName>
</protein>
<evidence type="ECO:0000313" key="2">
    <source>
        <dbReference type="EMBL" id="AMW04137.1"/>
    </source>
</evidence>
<evidence type="ECO:0000313" key="3">
    <source>
        <dbReference type="Proteomes" id="UP000076404"/>
    </source>
</evidence>
<accession>A0A143BGG7</accession>
<gene>
    <name evidence="2" type="ORF">GEMMAAP_03370</name>
</gene>
<dbReference type="eggNOG" id="COG0614">
    <property type="taxonomic scope" value="Bacteria"/>
</dbReference>
<organism evidence="2 3">
    <name type="scientific">Gemmatimonas phototrophica</name>
    <dbReference type="NCBI Taxonomy" id="1379270"/>
    <lineage>
        <taxon>Bacteria</taxon>
        <taxon>Pseudomonadati</taxon>
        <taxon>Gemmatimonadota</taxon>
        <taxon>Gemmatimonadia</taxon>
        <taxon>Gemmatimonadales</taxon>
        <taxon>Gemmatimonadaceae</taxon>
        <taxon>Gemmatimonas</taxon>
    </lineage>
</organism>
<sequence>MRIVSLLPAATEIVALLGATDHLVGITHECDYPDVVGSRARVTKSAIPDTHDPAAIDAAVREHNHQGIALFTLDEKRITALHPTVILTQALCDVCAVSETDVRALAAKITPAPVVVTLKGETLDGIYGDIQAVADAVDMRDEADELLAGLRDRVKHVHLTLKGAQAPRPRVALVEWTDPLYVAGHWGPEQIARAGGLDVLGVAGTHSSPIDMDALRAGDPDIVLFAPCGYSLAAATAEAKRCLTLPEWSWMAGKQVWALDANGLTSRPGPRVVDGIEAMASIFAPTLFSPVETHHAVKVES</sequence>
<dbReference type="OrthoDB" id="9787772at2"/>
<dbReference type="PANTHER" id="PTHR42860:SF1">
    <property type="entry name" value="VITAMIN B12-BINDING PROTEIN"/>
    <property type="match status" value="1"/>
</dbReference>
<feature type="domain" description="Fe/B12 periplasmic-binding" evidence="1">
    <location>
        <begin position="2"/>
        <end position="287"/>
    </location>
</feature>
<dbReference type="Pfam" id="PF01497">
    <property type="entry name" value="Peripla_BP_2"/>
    <property type="match status" value="1"/>
</dbReference>
<keyword evidence="3" id="KW-1185">Reference proteome</keyword>
<name>A0A143BGG7_9BACT</name>